<feature type="domain" description="Protein kinase" evidence="2">
    <location>
        <begin position="64"/>
        <end position="182"/>
    </location>
</feature>
<dbReference type="Pfam" id="PF00069">
    <property type="entry name" value="Pkinase"/>
    <property type="match status" value="1"/>
</dbReference>
<dbReference type="Gene3D" id="1.10.510.10">
    <property type="entry name" value="Transferase(Phosphotransferase) domain 1"/>
    <property type="match status" value="1"/>
</dbReference>
<evidence type="ECO:0000313" key="4">
    <source>
        <dbReference type="Proteomes" id="UP001470230"/>
    </source>
</evidence>
<keyword evidence="4" id="KW-1185">Reference proteome</keyword>
<dbReference type="InterPro" id="IPR011009">
    <property type="entry name" value="Kinase-like_dom_sf"/>
</dbReference>
<name>A0ABR2IZ35_9EUKA</name>
<evidence type="ECO:0000313" key="3">
    <source>
        <dbReference type="EMBL" id="KAK8870897.1"/>
    </source>
</evidence>
<comment type="caution">
    <text evidence="3">The sequence shown here is derived from an EMBL/GenBank/DDBJ whole genome shotgun (WGS) entry which is preliminary data.</text>
</comment>
<reference evidence="3 4" key="1">
    <citation type="submission" date="2024-04" db="EMBL/GenBank/DDBJ databases">
        <title>Tritrichomonas musculus Genome.</title>
        <authorList>
            <person name="Alves-Ferreira E."/>
            <person name="Grigg M."/>
            <person name="Lorenzi H."/>
            <person name="Galac M."/>
        </authorList>
    </citation>
    <scope>NUCLEOTIDE SEQUENCE [LARGE SCALE GENOMIC DNA]</scope>
    <source>
        <strain evidence="3 4">EAF2021</strain>
    </source>
</reference>
<dbReference type="SUPFAM" id="SSF56112">
    <property type="entry name" value="Protein kinase-like (PK-like)"/>
    <property type="match status" value="1"/>
</dbReference>
<dbReference type="InterPro" id="IPR000719">
    <property type="entry name" value="Prot_kinase_dom"/>
</dbReference>
<dbReference type="Proteomes" id="UP001470230">
    <property type="component" value="Unassembled WGS sequence"/>
</dbReference>
<organism evidence="3 4">
    <name type="scientific">Tritrichomonas musculus</name>
    <dbReference type="NCBI Taxonomy" id="1915356"/>
    <lineage>
        <taxon>Eukaryota</taxon>
        <taxon>Metamonada</taxon>
        <taxon>Parabasalia</taxon>
        <taxon>Tritrichomonadida</taxon>
        <taxon>Tritrichomonadidae</taxon>
        <taxon>Tritrichomonas</taxon>
    </lineage>
</organism>
<keyword evidence="1" id="KW-0175">Coiled coil</keyword>
<accession>A0ABR2IZ35</accession>
<evidence type="ECO:0000259" key="2">
    <source>
        <dbReference type="PROSITE" id="PS50011"/>
    </source>
</evidence>
<dbReference type="PROSITE" id="PS50011">
    <property type="entry name" value="PROTEIN_KINASE_DOM"/>
    <property type="match status" value="1"/>
</dbReference>
<sequence>MKKLYEKSNKDYADENKILKEKVHLLEEENKLKTKKCKLYESFLLSLKEKPREFPFSDFNEYIEEDASLIGNGSTSEIKIVWKKEQYAKRELVHCFDHKTKQRFINEWETLFRYRHPCIVRLYGINYGDSTHYPSIIMSLEPRSLETAIKNKELNCEQKNRIVVELVLGMRYIHKHKFMHCN</sequence>
<protein>
    <recommendedName>
        <fullName evidence="2">Protein kinase domain-containing protein</fullName>
    </recommendedName>
</protein>
<feature type="coiled-coil region" evidence="1">
    <location>
        <begin position="2"/>
        <end position="36"/>
    </location>
</feature>
<proteinExistence type="predicted"/>
<gene>
    <name evidence="3" type="ORF">M9Y10_008809</name>
</gene>
<dbReference type="EMBL" id="JAPFFF010000014">
    <property type="protein sequence ID" value="KAK8870897.1"/>
    <property type="molecule type" value="Genomic_DNA"/>
</dbReference>
<evidence type="ECO:0000256" key="1">
    <source>
        <dbReference type="SAM" id="Coils"/>
    </source>
</evidence>